<reference evidence="9" key="1">
    <citation type="submission" date="2020-10" db="EMBL/GenBank/DDBJ databases">
        <authorList>
            <person name="Gilroy R."/>
        </authorList>
    </citation>
    <scope>NUCLEOTIDE SEQUENCE</scope>
    <source>
        <strain evidence="9">CHK188-20938</strain>
    </source>
</reference>
<accession>A0A9D1TAE4</accession>
<keyword evidence="4 8" id="KW-0812">Transmembrane</keyword>
<dbReference type="InterPro" id="IPR024194">
    <property type="entry name" value="Ac/AlaTfrase_AlgI/DltB"/>
</dbReference>
<dbReference type="Proteomes" id="UP000824169">
    <property type="component" value="Unassembled WGS sequence"/>
</dbReference>
<evidence type="ECO:0000256" key="1">
    <source>
        <dbReference type="ARBA" id="ARBA00004651"/>
    </source>
</evidence>
<protein>
    <submittedName>
        <fullName evidence="9">MBOAT family protein</fullName>
    </submittedName>
</protein>
<comment type="caution">
    <text evidence="9">The sequence shown here is derived from an EMBL/GenBank/DDBJ whole genome shotgun (WGS) entry which is preliminary data.</text>
</comment>
<evidence type="ECO:0000313" key="10">
    <source>
        <dbReference type="Proteomes" id="UP000824169"/>
    </source>
</evidence>
<name>A0A9D1TAE4_9FIRM</name>
<evidence type="ECO:0000256" key="4">
    <source>
        <dbReference type="ARBA" id="ARBA00022692"/>
    </source>
</evidence>
<dbReference type="Pfam" id="PF03062">
    <property type="entry name" value="MBOAT"/>
    <property type="match status" value="1"/>
</dbReference>
<keyword evidence="6 7" id="KW-0472">Membrane</keyword>
<dbReference type="EMBL" id="DVOO01000009">
    <property type="protein sequence ID" value="HIV24597.1"/>
    <property type="molecule type" value="Genomic_DNA"/>
</dbReference>
<reference evidence="9" key="2">
    <citation type="journal article" date="2021" name="PeerJ">
        <title>Extensive microbial diversity within the chicken gut microbiome revealed by metagenomics and culture.</title>
        <authorList>
            <person name="Gilroy R."/>
            <person name="Ravi A."/>
            <person name="Getino M."/>
            <person name="Pursley I."/>
            <person name="Horton D.L."/>
            <person name="Alikhan N.F."/>
            <person name="Baker D."/>
            <person name="Gharbi K."/>
            <person name="Hall N."/>
            <person name="Watson M."/>
            <person name="Adriaenssens E.M."/>
            <person name="Foster-Nyarko E."/>
            <person name="Jarju S."/>
            <person name="Secka A."/>
            <person name="Antonio M."/>
            <person name="Oren A."/>
            <person name="Chaudhuri R.R."/>
            <person name="La Ragione R."/>
            <person name="Hildebrand F."/>
            <person name="Pallen M.J."/>
        </authorList>
    </citation>
    <scope>NUCLEOTIDE SEQUENCE</scope>
    <source>
        <strain evidence="9">CHK188-20938</strain>
    </source>
</reference>
<evidence type="ECO:0000256" key="2">
    <source>
        <dbReference type="ARBA" id="ARBA00010323"/>
    </source>
</evidence>
<dbReference type="InterPro" id="IPR004299">
    <property type="entry name" value="MBOAT_fam"/>
</dbReference>
<evidence type="ECO:0000256" key="3">
    <source>
        <dbReference type="ARBA" id="ARBA00022475"/>
    </source>
</evidence>
<feature type="transmembrane region" description="Helical" evidence="8">
    <location>
        <begin position="442"/>
        <end position="463"/>
    </location>
</feature>
<dbReference type="AlphaFoldDB" id="A0A9D1TAE4"/>
<feature type="transmembrane region" description="Helical" evidence="8">
    <location>
        <begin position="408"/>
        <end position="430"/>
    </location>
</feature>
<dbReference type="PIRSF" id="PIRSF016636">
    <property type="entry name" value="AlgI_DltB"/>
    <property type="match status" value="1"/>
</dbReference>
<keyword evidence="5 8" id="KW-1133">Transmembrane helix</keyword>
<dbReference type="PANTHER" id="PTHR13285">
    <property type="entry name" value="ACYLTRANSFERASE"/>
    <property type="match status" value="1"/>
</dbReference>
<feature type="transmembrane region" description="Helical" evidence="8">
    <location>
        <begin position="79"/>
        <end position="97"/>
    </location>
</feature>
<evidence type="ECO:0000256" key="5">
    <source>
        <dbReference type="ARBA" id="ARBA00022989"/>
    </source>
</evidence>
<evidence type="ECO:0000256" key="8">
    <source>
        <dbReference type="SAM" id="Phobius"/>
    </source>
</evidence>
<keyword evidence="3 7" id="KW-1003">Cell membrane</keyword>
<evidence type="ECO:0000256" key="6">
    <source>
        <dbReference type="ARBA" id="ARBA00023136"/>
    </source>
</evidence>
<dbReference type="GO" id="GO:0016746">
    <property type="term" value="F:acyltransferase activity"/>
    <property type="evidence" value="ECO:0007669"/>
    <property type="project" value="UniProtKB-KW"/>
</dbReference>
<dbReference type="PIRSF" id="PIRSF500217">
    <property type="entry name" value="AlgI"/>
    <property type="match status" value="1"/>
</dbReference>
<feature type="transmembrane region" description="Helical" evidence="8">
    <location>
        <begin position="384"/>
        <end position="402"/>
    </location>
</feature>
<feature type="transmembrane region" description="Helical" evidence="8">
    <location>
        <begin position="355"/>
        <end position="372"/>
    </location>
</feature>
<keyword evidence="7" id="KW-0808">Transferase</keyword>
<feature type="transmembrane region" description="Helical" evidence="8">
    <location>
        <begin position="311"/>
        <end position="335"/>
    </location>
</feature>
<proteinExistence type="inferred from homology"/>
<dbReference type="GO" id="GO:0042121">
    <property type="term" value="P:alginic acid biosynthetic process"/>
    <property type="evidence" value="ECO:0007669"/>
    <property type="project" value="InterPro"/>
</dbReference>
<feature type="transmembrane region" description="Helical" evidence="8">
    <location>
        <begin position="33"/>
        <end position="58"/>
    </location>
</feature>
<gene>
    <name evidence="9" type="ORF">IAB71_02230</name>
</gene>
<dbReference type="InterPro" id="IPR028362">
    <property type="entry name" value="AlgI"/>
</dbReference>
<keyword evidence="7" id="KW-0012">Acyltransferase</keyword>
<comment type="similarity">
    <text evidence="2 7">Belongs to the membrane-bound acyltransferase family.</text>
</comment>
<evidence type="ECO:0000256" key="7">
    <source>
        <dbReference type="PIRNR" id="PIRNR016636"/>
    </source>
</evidence>
<comment type="subcellular location">
    <subcellularLocation>
        <location evidence="1">Cell membrane</location>
        <topology evidence="1">Multi-pass membrane protein</topology>
    </subcellularLocation>
</comment>
<dbReference type="InterPro" id="IPR051085">
    <property type="entry name" value="MB_O-acyltransferase"/>
</dbReference>
<evidence type="ECO:0000313" key="9">
    <source>
        <dbReference type="EMBL" id="HIV24597.1"/>
    </source>
</evidence>
<dbReference type="PANTHER" id="PTHR13285:SF18">
    <property type="entry name" value="PROTEIN-CYSTEINE N-PALMITOYLTRANSFERASE RASP"/>
    <property type="match status" value="1"/>
</dbReference>
<feature type="transmembrane region" description="Helical" evidence="8">
    <location>
        <begin position="117"/>
        <end position="140"/>
    </location>
</feature>
<organism evidence="9 10">
    <name type="scientific">Candidatus Scatomonas pullistercoris</name>
    <dbReference type="NCBI Taxonomy" id="2840920"/>
    <lineage>
        <taxon>Bacteria</taxon>
        <taxon>Bacillati</taxon>
        <taxon>Bacillota</taxon>
        <taxon>Clostridia</taxon>
        <taxon>Lachnospirales</taxon>
        <taxon>Lachnospiraceae</taxon>
        <taxon>Lachnospiraceae incertae sedis</taxon>
        <taxon>Candidatus Scatomonas</taxon>
    </lineage>
</organism>
<sequence>MTFSSLIFLFFFLPVFLLVYHKVSGIRRKNLVLLAASLIFYCWGGVRYLLLLAAMTAVGWMGALQIEKYRPEDRRRKRWMIASVAVFLAVLGIFKYTGFFLGTFGAIFRLPSQAENIALPLGISFYTFKLISYVVDVYWMKTEAQKNYWMVLLYTSIFHQSLQGPIVRYTEMEEELTERRAGRSQFMEGMIRFSVGLGKKTILADHCGVLAESFLPLGSVASVPVSGVWLGSLCYMLQIYLDFSAYSDMALGLGRMIGFHYPENFNYPYLAVSVRDFWKRWHISLSSFFRDYVYIPLGGSRCSVRRLHINLLAVWALTGLWHGASWNYVLWGIYYFAFLVLENYWKRKGIQLPPALARVYTLAVVFFGWIFFRFEDFGAMGRAFLGLFGLNGNGIGSAVVSLTFRNNVFFLILAVLAVTPVWKFAFQYVVSYLRSRRINSGVLQGAAIAGAAALLVISTMMMAGSSYTPFLYNQF</sequence>
<dbReference type="GO" id="GO:0005886">
    <property type="term" value="C:plasma membrane"/>
    <property type="evidence" value="ECO:0007669"/>
    <property type="project" value="UniProtKB-SubCell"/>
</dbReference>